<proteinExistence type="predicted"/>
<protein>
    <submittedName>
        <fullName evidence="6">Integrase</fullName>
    </submittedName>
</protein>
<dbReference type="CDD" id="cd00397">
    <property type="entry name" value="DNA_BRE_C"/>
    <property type="match status" value="1"/>
</dbReference>
<feature type="domain" description="Tyr recombinase" evidence="5">
    <location>
        <begin position="196"/>
        <end position="420"/>
    </location>
</feature>
<keyword evidence="7" id="KW-1185">Reference proteome</keyword>
<keyword evidence="2" id="KW-0229">DNA integration</keyword>
<dbReference type="InterPro" id="IPR010998">
    <property type="entry name" value="Integrase_recombinase_N"/>
</dbReference>
<evidence type="ECO:0000256" key="2">
    <source>
        <dbReference type="ARBA" id="ARBA00022908"/>
    </source>
</evidence>
<dbReference type="Proteomes" id="UP000646152">
    <property type="component" value="Unassembled WGS sequence"/>
</dbReference>
<evidence type="ECO:0000313" key="6">
    <source>
        <dbReference type="EMBL" id="GGB37750.1"/>
    </source>
</evidence>
<accession>A0ABQ1IEP7</accession>
<dbReference type="InterPro" id="IPR050090">
    <property type="entry name" value="Tyrosine_recombinase_XerCD"/>
</dbReference>
<evidence type="ECO:0000256" key="1">
    <source>
        <dbReference type="ARBA" id="ARBA00004496"/>
    </source>
</evidence>
<dbReference type="InterPro" id="IPR002104">
    <property type="entry name" value="Integrase_catalytic"/>
</dbReference>
<dbReference type="EMBL" id="BMKE01000005">
    <property type="protein sequence ID" value="GGB37750.1"/>
    <property type="molecule type" value="Genomic_DNA"/>
</dbReference>
<dbReference type="Gene3D" id="1.10.150.130">
    <property type="match status" value="1"/>
</dbReference>
<dbReference type="SUPFAM" id="SSF56349">
    <property type="entry name" value="DNA breaking-rejoining enzymes"/>
    <property type="match status" value="1"/>
</dbReference>
<evidence type="ECO:0000256" key="3">
    <source>
        <dbReference type="ARBA" id="ARBA00023125"/>
    </source>
</evidence>
<gene>
    <name evidence="6" type="ORF">GCM10011502_08740</name>
</gene>
<dbReference type="InterPro" id="IPR011010">
    <property type="entry name" value="DNA_brk_join_enz"/>
</dbReference>
<evidence type="ECO:0000259" key="5">
    <source>
        <dbReference type="PROSITE" id="PS51898"/>
    </source>
</evidence>
<reference evidence="7" key="1">
    <citation type="journal article" date="2019" name="Int. J. Syst. Evol. Microbiol.">
        <title>The Global Catalogue of Microorganisms (GCM) 10K type strain sequencing project: providing services to taxonomists for standard genome sequencing and annotation.</title>
        <authorList>
            <consortium name="The Broad Institute Genomics Platform"/>
            <consortium name="The Broad Institute Genome Sequencing Center for Infectious Disease"/>
            <person name="Wu L."/>
            <person name="Ma J."/>
        </authorList>
    </citation>
    <scope>NUCLEOTIDE SEQUENCE [LARGE SCALE GENOMIC DNA]</scope>
    <source>
        <strain evidence="7">CGMCC 1.15923</strain>
    </source>
</reference>
<dbReference type="PANTHER" id="PTHR30349:SF77">
    <property type="entry name" value="TYROSINE RECOMBINASE XERC"/>
    <property type="match status" value="1"/>
</dbReference>
<dbReference type="Gene3D" id="1.10.443.10">
    <property type="entry name" value="Intergrase catalytic core"/>
    <property type="match status" value="1"/>
</dbReference>
<sequence length="431" mass="49114">MTANVLPLFDAPQYLEEGNSVVNQHIADITLSKVPDAAFIYEHAVDWLLESRFSENNYKTYRSELTTFLHWCFDVEQMSPVDLNRRGINRYVDYCLAPPKALIAYHNVAQFTLNKDWGERQPNPQWRPFLGKKQDGTVQPYQLSDKALKTKIAILSSFYSYLINEEVTERNPAVMWMRHSRFGSSPMVIASMNDVDEVRVFSDLQWSYVMSTAHQLAEQNPERHQRTLFLISLMYGCYLRISEVAARPGFSPVMSQFRRDSHTGIWSFHIPISKGGKKRTVAVSRELLEALKQYRQALKLSPLPAPNEATPLFIRHKAAGRGRDQGLLNANLGVRQLRDLLDELITAAADHAAADGFDHDASEMRSLTVHSIRHTGITHDINLNGRPLSHVQADAGHDSIDTTSQYLHTGKIERHESAVSKQLNRLHIKER</sequence>
<dbReference type="Pfam" id="PF00589">
    <property type="entry name" value="Phage_integrase"/>
    <property type="match status" value="1"/>
</dbReference>
<evidence type="ECO:0000313" key="7">
    <source>
        <dbReference type="Proteomes" id="UP000646152"/>
    </source>
</evidence>
<keyword evidence="3" id="KW-0238">DNA-binding</keyword>
<name>A0ABQ1IEP7_9GAMM</name>
<dbReference type="PANTHER" id="PTHR30349">
    <property type="entry name" value="PHAGE INTEGRASE-RELATED"/>
    <property type="match status" value="1"/>
</dbReference>
<comment type="subcellular location">
    <subcellularLocation>
        <location evidence="1">Cytoplasm</location>
    </subcellularLocation>
</comment>
<organism evidence="6 7">
    <name type="scientific">Oceanisphaera marina</name>
    <dbReference type="NCBI Taxonomy" id="2017550"/>
    <lineage>
        <taxon>Bacteria</taxon>
        <taxon>Pseudomonadati</taxon>
        <taxon>Pseudomonadota</taxon>
        <taxon>Gammaproteobacteria</taxon>
        <taxon>Aeromonadales</taxon>
        <taxon>Aeromonadaceae</taxon>
        <taxon>Oceanisphaera</taxon>
    </lineage>
</organism>
<dbReference type="RefSeq" id="WP_188628878.1">
    <property type="nucleotide sequence ID" value="NZ_BMKE01000005.1"/>
</dbReference>
<dbReference type="PROSITE" id="PS51898">
    <property type="entry name" value="TYR_RECOMBINASE"/>
    <property type="match status" value="1"/>
</dbReference>
<comment type="caution">
    <text evidence="6">The sequence shown here is derived from an EMBL/GenBank/DDBJ whole genome shotgun (WGS) entry which is preliminary data.</text>
</comment>
<evidence type="ECO:0000256" key="4">
    <source>
        <dbReference type="ARBA" id="ARBA00023172"/>
    </source>
</evidence>
<keyword evidence="4" id="KW-0233">DNA recombination</keyword>
<dbReference type="InterPro" id="IPR013762">
    <property type="entry name" value="Integrase-like_cat_sf"/>
</dbReference>